<dbReference type="AlphaFoldDB" id="A0A4S4FI65"/>
<dbReference type="PROSITE" id="PS51186">
    <property type="entry name" value="GNAT"/>
    <property type="match status" value="1"/>
</dbReference>
<dbReference type="PANTHER" id="PTHR43792:SF1">
    <property type="entry name" value="N-ACETYLTRANSFERASE DOMAIN-CONTAINING PROTEIN"/>
    <property type="match status" value="1"/>
</dbReference>
<dbReference type="Pfam" id="PF13302">
    <property type="entry name" value="Acetyltransf_3"/>
    <property type="match status" value="1"/>
</dbReference>
<feature type="domain" description="N-acetyltransferase" evidence="1">
    <location>
        <begin position="38"/>
        <end position="199"/>
    </location>
</feature>
<organism evidence="2 3">
    <name type="scientific">Naasia lichenicola</name>
    <dbReference type="NCBI Taxonomy" id="2565933"/>
    <lineage>
        <taxon>Bacteria</taxon>
        <taxon>Bacillati</taxon>
        <taxon>Actinomycetota</taxon>
        <taxon>Actinomycetes</taxon>
        <taxon>Micrococcales</taxon>
        <taxon>Microbacteriaceae</taxon>
        <taxon>Naasia</taxon>
    </lineage>
</organism>
<dbReference type="PANTHER" id="PTHR43792">
    <property type="entry name" value="GNAT FAMILY, PUTATIVE (AFU_ORTHOLOGUE AFUA_3G00765)-RELATED-RELATED"/>
    <property type="match status" value="1"/>
</dbReference>
<dbReference type="SUPFAM" id="SSF55729">
    <property type="entry name" value="Acyl-CoA N-acyltransferases (Nat)"/>
    <property type="match status" value="1"/>
</dbReference>
<accession>A0A4S4FI65</accession>
<keyword evidence="2" id="KW-0808">Transferase</keyword>
<gene>
    <name evidence="2" type="ORF">E6C64_15455</name>
</gene>
<evidence type="ECO:0000313" key="3">
    <source>
        <dbReference type="Proteomes" id="UP000309133"/>
    </source>
</evidence>
<evidence type="ECO:0000259" key="1">
    <source>
        <dbReference type="PROSITE" id="PS51186"/>
    </source>
</evidence>
<comment type="caution">
    <text evidence="2">The sequence shown here is derived from an EMBL/GenBank/DDBJ whole genome shotgun (WGS) entry which is preliminary data.</text>
</comment>
<keyword evidence="3" id="KW-1185">Reference proteome</keyword>
<dbReference type="GO" id="GO:0016747">
    <property type="term" value="F:acyltransferase activity, transferring groups other than amino-acyl groups"/>
    <property type="evidence" value="ECO:0007669"/>
    <property type="project" value="InterPro"/>
</dbReference>
<dbReference type="InterPro" id="IPR000182">
    <property type="entry name" value="GNAT_dom"/>
</dbReference>
<name>A0A4S4FI65_9MICO</name>
<protein>
    <submittedName>
        <fullName evidence="2">GNAT family N-acetyltransferase</fullName>
    </submittedName>
</protein>
<dbReference type="InterPro" id="IPR051531">
    <property type="entry name" value="N-acetyltransferase"/>
</dbReference>
<dbReference type="Gene3D" id="3.40.630.30">
    <property type="match status" value="1"/>
</dbReference>
<reference evidence="2 3" key="1">
    <citation type="submission" date="2019-04" db="EMBL/GenBank/DDBJ databases">
        <authorList>
            <person name="Jiang L."/>
        </authorList>
    </citation>
    <scope>NUCLEOTIDE SEQUENCE [LARGE SCALE GENOMIC DNA]</scope>
    <source>
        <strain evidence="2 3">YIM 131853</strain>
    </source>
</reference>
<dbReference type="OrthoDB" id="9132139at2"/>
<sequence>MGLKWRGRSFSLRRRQRFLRGSFLEHPVDATPMSTRRLILRPHRLRHADAEAWHHIVNQPDVRTALNWPARDRAASRRHLEHRTRHTRLWQADDFLALAIELDGELIGDVSLHVRSIEGSNRSAEIGWLLDRRNMGCGYATEAASAMLALAFDVLQAQWVTAIVRRGNPRSAALAKRLGFTPVAADGQHDAFLMGNLVWRERGAEVRTSYGIDVGVSDEHAVGSAAAPLGRLTR</sequence>
<dbReference type="EMBL" id="SSSM01000005">
    <property type="protein sequence ID" value="THG30033.1"/>
    <property type="molecule type" value="Genomic_DNA"/>
</dbReference>
<dbReference type="Proteomes" id="UP000309133">
    <property type="component" value="Unassembled WGS sequence"/>
</dbReference>
<evidence type="ECO:0000313" key="2">
    <source>
        <dbReference type="EMBL" id="THG30033.1"/>
    </source>
</evidence>
<dbReference type="InterPro" id="IPR016181">
    <property type="entry name" value="Acyl_CoA_acyltransferase"/>
</dbReference>
<proteinExistence type="predicted"/>